<feature type="domain" description="Thiamine pyrophosphate enzyme TPP-binding" evidence="5">
    <location>
        <begin position="389"/>
        <end position="543"/>
    </location>
</feature>
<dbReference type="RefSeq" id="WP_134358980.1">
    <property type="nucleotide sequence ID" value="NZ_CP038033.1"/>
</dbReference>
<comment type="similarity">
    <text evidence="1 3">Belongs to the TPP enzyme family.</text>
</comment>
<evidence type="ECO:0000313" key="8">
    <source>
        <dbReference type="Proteomes" id="UP000294325"/>
    </source>
</evidence>
<name>A0A4P7BZQ2_9GAMM</name>
<sequence>MSQTVSDFLLQRLSDWGIKRIYGYPGDGINGIVGALDRAQDRIEFIQTRHEEMAAFMACAHAKFTGEVGICLATSGPGAIHLLNGLYDAKLDHQPVVAIVGQQSRAALGGDYQQEVDLISLFKDVAHEYVHMCSSPAQVRHLIDRAVRIAKTERTVTCVIFPNDVQELDAVEKPPRAHGTIHSGIGYTLPQVIPHQQDLQRAAEVLNTGNKVAILVGAGALGATDEVIKVADLLGAGVAKALLGKAALPDDLPFVTGAIGLLGTKPSWELMDDCDTFLMIGSGFPYSEFLPEEGQARGVQIDIDGRMLSLRYPMEVNLVGDSAETLRALIPLLHSKTNRAWREKIEKDVAEWWQVLEGRAMHDANPINPQRVFWELSPRLPENCIITSDSGSAANWYARDLKIRRGMMCSLSGGLATMGPGVPYAISAKFAFPDRTVIATVGDGAMQMNGNSELVTAAKYWKQWSNPRLIVLVLNNRDLNQVTWEQRVISGDPKFEGTQNIPDFPYARYAELLGFKGIRVDQPENIGPAWEEALAADRPVILEAYTDGNVPPLPPHIKLQQAKAYASALLHRDPEAINIIKQSIKEIKANWLPPSQEK</sequence>
<dbReference type="OrthoDB" id="9785953at2"/>
<evidence type="ECO:0000256" key="2">
    <source>
        <dbReference type="ARBA" id="ARBA00023052"/>
    </source>
</evidence>
<dbReference type="InterPro" id="IPR012001">
    <property type="entry name" value="Thiamin_PyroP_enz_TPP-bd_dom"/>
</dbReference>
<dbReference type="SUPFAM" id="SSF52518">
    <property type="entry name" value="Thiamin diphosphate-binding fold (THDP-binding)"/>
    <property type="match status" value="2"/>
</dbReference>
<dbReference type="InterPro" id="IPR047212">
    <property type="entry name" value="TPP_POXB-like"/>
</dbReference>
<dbReference type="Pfam" id="PF02775">
    <property type="entry name" value="TPP_enzyme_C"/>
    <property type="match status" value="1"/>
</dbReference>
<feature type="domain" description="Thiamine pyrophosphate enzyme central" evidence="4">
    <location>
        <begin position="199"/>
        <end position="329"/>
    </location>
</feature>
<evidence type="ECO:0000259" key="5">
    <source>
        <dbReference type="Pfam" id="PF02775"/>
    </source>
</evidence>
<keyword evidence="8" id="KW-1185">Reference proteome</keyword>
<dbReference type="InterPro" id="IPR047211">
    <property type="entry name" value="POXB-like"/>
</dbReference>
<dbReference type="NCBIfam" id="NF006129">
    <property type="entry name" value="PRK08273.1"/>
    <property type="match status" value="1"/>
</dbReference>
<dbReference type="GO" id="GO:0019752">
    <property type="term" value="P:carboxylic acid metabolic process"/>
    <property type="evidence" value="ECO:0007669"/>
    <property type="project" value="UniProtKB-ARBA"/>
</dbReference>
<dbReference type="EMBL" id="CP038033">
    <property type="protein sequence ID" value="QBQ55723.1"/>
    <property type="molecule type" value="Genomic_DNA"/>
</dbReference>
<dbReference type="PANTHER" id="PTHR42981:SF2">
    <property type="entry name" value="PYRUVATE DEHYDROGENASE [UBIQUINONE]"/>
    <property type="match status" value="1"/>
</dbReference>
<organism evidence="7 8">
    <name type="scientific">Nitrosococcus wardiae</name>
    <dbReference type="NCBI Taxonomy" id="1814290"/>
    <lineage>
        <taxon>Bacteria</taxon>
        <taxon>Pseudomonadati</taxon>
        <taxon>Pseudomonadota</taxon>
        <taxon>Gammaproteobacteria</taxon>
        <taxon>Chromatiales</taxon>
        <taxon>Chromatiaceae</taxon>
        <taxon>Nitrosococcus</taxon>
    </lineage>
</organism>
<dbReference type="CDD" id="cd07039">
    <property type="entry name" value="TPP_PYR_POX"/>
    <property type="match status" value="1"/>
</dbReference>
<accession>A0A4P7BZQ2</accession>
<dbReference type="Pfam" id="PF00205">
    <property type="entry name" value="TPP_enzyme_M"/>
    <property type="match status" value="1"/>
</dbReference>
<protein>
    <submittedName>
        <fullName evidence="7">Thiamine pyrophosphate-requiring protein</fullName>
    </submittedName>
</protein>
<dbReference type="Pfam" id="PF02776">
    <property type="entry name" value="TPP_enzyme_N"/>
    <property type="match status" value="1"/>
</dbReference>
<evidence type="ECO:0000259" key="4">
    <source>
        <dbReference type="Pfam" id="PF00205"/>
    </source>
</evidence>
<dbReference type="Gene3D" id="3.40.50.970">
    <property type="match status" value="2"/>
</dbReference>
<dbReference type="InterPro" id="IPR029035">
    <property type="entry name" value="DHS-like_NAD/FAD-binding_dom"/>
</dbReference>
<evidence type="ECO:0000256" key="3">
    <source>
        <dbReference type="RuleBase" id="RU362132"/>
    </source>
</evidence>
<feature type="domain" description="Thiamine pyrophosphate enzyme N-terminal TPP-binding" evidence="6">
    <location>
        <begin position="4"/>
        <end position="120"/>
    </location>
</feature>
<reference evidence="7 8" key="1">
    <citation type="submission" date="2019-03" db="EMBL/GenBank/DDBJ databases">
        <title>The genome sequence of Nitrosococcus wardiae strain D1FHST reveals the archetypal metabolic capacity of ammonia-oxidizing Gammaproteobacteria.</title>
        <authorList>
            <person name="Wang L."/>
            <person name="Lim C.K."/>
            <person name="Hanson T.E."/>
            <person name="Dang H."/>
            <person name="Klotz M.G."/>
        </authorList>
    </citation>
    <scope>NUCLEOTIDE SEQUENCE [LARGE SCALE GENOMIC DNA]</scope>
    <source>
        <strain evidence="7 8">D1FHS</strain>
    </source>
</reference>
<dbReference type="CDD" id="cd02014">
    <property type="entry name" value="TPP_POX"/>
    <property type="match status" value="1"/>
</dbReference>
<dbReference type="GO" id="GO:0000287">
    <property type="term" value="F:magnesium ion binding"/>
    <property type="evidence" value="ECO:0007669"/>
    <property type="project" value="InterPro"/>
</dbReference>
<dbReference type="Proteomes" id="UP000294325">
    <property type="component" value="Chromosome"/>
</dbReference>
<dbReference type="SUPFAM" id="SSF52467">
    <property type="entry name" value="DHS-like NAD/FAD-binding domain"/>
    <property type="match status" value="1"/>
</dbReference>
<evidence type="ECO:0000256" key="1">
    <source>
        <dbReference type="ARBA" id="ARBA00007812"/>
    </source>
</evidence>
<dbReference type="InterPro" id="IPR011766">
    <property type="entry name" value="TPP_enzyme_TPP-bd"/>
</dbReference>
<dbReference type="AlphaFoldDB" id="A0A4P7BZQ2"/>
<dbReference type="GO" id="GO:0003824">
    <property type="term" value="F:catalytic activity"/>
    <property type="evidence" value="ECO:0007669"/>
    <property type="project" value="InterPro"/>
</dbReference>
<dbReference type="PANTHER" id="PTHR42981">
    <property type="entry name" value="PYRUVATE DEHYDROGENASE [UBIQUINONE]"/>
    <property type="match status" value="1"/>
</dbReference>
<evidence type="ECO:0000313" key="7">
    <source>
        <dbReference type="EMBL" id="QBQ55723.1"/>
    </source>
</evidence>
<dbReference type="InterPro" id="IPR012000">
    <property type="entry name" value="Thiamin_PyroP_enz_cen_dom"/>
</dbReference>
<gene>
    <name evidence="7" type="ORF">E3U44_15300</name>
</gene>
<dbReference type="KEGG" id="nwr:E3U44_15300"/>
<evidence type="ECO:0000259" key="6">
    <source>
        <dbReference type="Pfam" id="PF02776"/>
    </source>
</evidence>
<proteinExistence type="inferred from homology"/>
<dbReference type="Gene3D" id="3.40.50.1220">
    <property type="entry name" value="TPP-binding domain"/>
    <property type="match status" value="1"/>
</dbReference>
<dbReference type="InterPro" id="IPR047210">
    <property type="entry name" value="TPP_PYR_POXB-like"/>
</dbReference>
<keyword evidence="2 3" id="KW-0786">Thiamine pyrophosphate</keyword>
<dbReference type="GO" id="GO:0030976">
    <property type="term" value="F:thiamine pyrophosphate binding"/>
    <property type="evidence" value="ECO:0007669"/>
    <property type="project" value="InterPro"/>
</dbReference>
<dbReference type="InterPro" id="IPR029061">
    <property type="entry name" value="THDP-binding"/>
</dbReference>